<evidence type="ECO:0000313" key="1">
    <source>
        <dbReference type="EMBL" id="KAI0026360.1"/>
    </source>
</evidence>
<dbReference type="Proteomes" id="UP000814128">
    <property type="component" value="Unassembled WGS sequence"/>
</dbReference>
<gene>
    <name evidence="1" type="ORF">K488DRAFT_92761</name>
</gene>
<reference evidence="1" key="1">
    <citation type="submission" date="2021-02" db="EMBL/GenBank/DDBJ databases">
        <authorList>
            <consortium name="DOE Joint Genome Institute"/>
            <person name="Ahrendt S."/>
            <person name="Looney B.P."/>
            <person name="Miyauchi S."/>
            <person name="Morin E."/>
            <person name="Drula E."/>
            <person name="Courty P.E."/>
            <person name="Chicoki N."/>
            <person name="Fauchery L."/>
            <person name="Kohler A."/>
            <person name="Kuo A."/>
            <person name="Labutti K."/>
            <person name="Pangilinan J."/>
            <person name="Lipzen A."/>
            <person name="Riley R."/>
            <person name="Andreopoulos W."/>
            <person name="He G."/>
            <person name="Johnson J."/>
            <person name="Barry K.W."/>
            <person name="Grigoriev I.V."/>
            <person name="Nagy L."/>
            <person name="Hibbett D."/>
            <person name="Henrissat B."/>
            <person name="Matheny P.B."/>
            <person name="Labbe J."/>
            <person name="Martin F."/>
        </authorList>
    </citation>
    <scope>NUCLEOTIDE SEQUENCE</scope>
    <source>
        <strain evidence="1">EC-137</strain>
    </source>
</reference>
<keyword evidence="2" id="KW-1185">Reference proteome</keyword>
<proteinExistence type="predicted"/>
<sequence>MARGVTGPPGPSLKSFLRSRSLPNDLPPSANGAQCRQPSRSIPQVLPLLPLAPRRPAALHKWRAALPALPHAARGIDSRLRWSVSLPGLPLVSRDPPPSANGAPHRWPSRSIP</sequence>
<reference evidence="1" key="2">
    <citation type="journal article" date="2022" name="New Phytol.">
        <title>Evolutionary transition to the ectomycorrhizal habit in the genomes of a hyperdiverse lineage of mushroom-forming fungi.</title>
        <authorList>
            <person name="Looney B."/>
            <person name="Miyauchi S."/>
            <person name="Morin E."/>
            <person name="Drula E."/>
            <person name="Courty P.E."/>
            <person name="Kohler A."/>
            <person name="Kuo A."/>
            <person name="LaButti K."/>
            <person name="Pangilinan J."/>
            <person name="Lipzen A."/>
            <person name="Riley R."/>
            <person name="Andreopoulos W."/>
            <person name="He G."/>
            <person name="Johnson J."/>
            <person name="Nolan M."/>
            <person name="Tritt A."/>
            <person name="Barry K.W."/>
            <person name="Grigoriev I.V."/>
            <person name="Nagy L.G."/>
            <person name="Hibbett D."/>
            <person name="Henrissat B."/>
            <person name="Matheny P.B."/>
            <person name="Labbe J."/>
            <person name="Martin F.M."/>
        </authorList>
    </citation>
    <scope>NUCLEOTIDE SEQUENCE</scope>
    <source>
        <strain evidence="1">EC-137</strain>
    </source>
</reference>
<accession>A0ACB8Q3S5</accession>
<name>A0ACB8Q3S5_9AGAM</name>
<dbReference type="EMBL" id="MU274736">
    <property type="protein sequence ID" value="KAI0026360.1"/>
    <property type="molecule type" value="Genomic_DNA"/>
</dbReference>
<protein>
    <submittedName>
        <fullName evidence="1">Uncharacterized protein</fullName>
    </submittedName>
</protein>
<evidence type="ECO:0000313" key="2">
    <source>
        <dbReference type="Proteomes" id="UP000814128"/>
    </source>
</evidence>
<organism evidence="1 2">
    <name type="scientific">Vararia minispora EC-137</name>
    <dbReference type="NCBI Taxonomy" id="1314806"/>
    <lineage>
        <taxon>Eukaryota</taxon>
        <taxon>Fungi</taxon>
        <taxon>Dikarya</taxon>
        <taxon>Basidiomycota</taxon>
        <taxon>Agaricomycotina</taxon>
        <taxon>Agaricomycetes</taxon>
        <taxon>Russulales</taxon>
        <taxon>Lachnocladiaceae</taxon>
        <taxon>Vararia</taxon>
    </lineage>
</organism>
<comment type="caution">
    <text evidence="1">The sequence shown here is derived from an EMBL/GenBank/DDBJ whole genome shotgun (WGS) entry which is preliminary data.</text>
</comment>